<dbReference type="GO" id="GO:0005682">
    <property type="term" value="C:U5 snRNP"/>
    <property type="evidence" value="ECO:0007669"/>
    <property type="project" value="TreeGrafter"/>
</dbReference>
<dbReference type="Pfam" id="PF01423">
    <property type="entry name" value="LSM"/>
    <property type="match status" value="1"/>
</dbReference>
<comment type="caution">
    <text evidence="11">The sequence shown here is derived from an EMBL/GenBank/DDBJ whole genome shotgun (WGS) entry which is preliminary data.</text>
</comment>
<evidence type="ECO:0000256" key="4">
    <source>
        <dbReference type="ARBA" id="ARBA00022728"/>
    </source>
</evidence>
<evidence type="ECO:0000256" key="8">
    <source>
        <dbReference type="ARBA" id="ARBA00023274"/>
    </source>
</evidence>
<keyword evidence="8" id="KW-0687">Ribonucleoprotein</keyword>
<evidence type="ECO:0000256" key="6">
    <source>
        <dbReference type="ARBA" id="ARBA00023187"/>
    </source>
</evidence>
<evidence type="ECO:0000256" key="9">
    <source>
        <dbReference type="ARBA" id="ARBA00041356"/>
    </source>
</evidence>
<dbReference type="GO" id="GO:0097526">
    <property type="term" value="C:spliceosomal tri-snRNP complex"/>
    <property type="evidence" value="ECO:0007669"/>
    <property type="project" value="TreeGrafter"/>
</dbReference>
<dbReference type="GO" id="GO:0071004">
    <property type="term" value="C:U2-type prespliceosome"/>
    <property type="evidence" value="ECO:0007669"/>
    <property type="project" value="TreeGrafter"/>
</dbReference>
<dbReference type="PANTHER" id="PTHR10553">
    <property type="entry name" value="SMALL NUCLEAR RIBONUCLEOPROTEIN"/>
    <property type="match status" value="1"/>
</dbReference>
<comment type="similarity">
    <text evidence="2">Belongs to the snRNP Sm proteins family.</text>
</comment>
<keyword evidence="3" id="KW-0507">mRNA processing</keyword>
<dbReference type="InterPro" id="IPR001163">
    <property type="entry name" value="Sm_dom_euk/arc"/>
</dbReference>
<dbReference type="FunFam" id="2.30.30.100:FF:000023">
    <property type="entry name" value="Small nuclear ribonucleoprotein G"/>
    <property type="match status" value="1"/>
</dbReference>
<dbReference type="PANTHER" id="PTHR10553:SF2">
    <property type="entry name" value="SMALL NUCLEAR RIBONUCLEOPROTEIN G"/>
    <property type="match status" value="1"/>
</dbReference>
<evidence type="ECO:0000313" key="11">
    <source>
        <dbReference type="EMBL" id="KAB5596257.1"/>
    </source>
</evidence>
<evidence type="ECO:0000256" key="1">
    <source>
        <dbReference type="ARBA" id="ARBA00004123"/>
    </source>
</evidence>
<evidence type="ECO:0000256" key="7">
    <source>
        <dbReference type="ARBA" id="ARBA00023242"/>
    </source>
</evidence>
<comment type="subcellular location">
    <subcellularLocation>
        <location evidence="1">Nucleus</location>
    </subcellularLocation>
</comment>
<dbReference type="GO" id="GO:0005687">
    <property type="term" value="C:U4 snRNP"/>
    <property type="evidence" value="ECO:0007669"/>
    <property type="project" value="TreeGrafter"/>
</dbReference>
<dbReference type="GO" id="GO:0071011">
    <property type="term" value="C:precatalytic spliceosome"/>
    <property type="evidence" value="ECO:0007669"/>
    <property type="project" value="TreeGrafter"/>
</dbReference>
<dbReference type="GO" id="GO:0071013">
    <property type="term" value="C:catalytic step 2 spliceosome"/>
    <property type="evidence" value="ECO:0007669"/>
    <property type="project" value="TreeGrafter"/>
</dbReference>
<dbReference type="GO" id="GO:0005685">
    <property type="term" value="C:U1 snRNP"/>
    <property type="evidence" value="ECO:0007669"/>
    <property type="project" value="TreeGrafter"/>
</dbReference>
<protein>
    <recommendedName>
        <fullName evidence="9">Sm protein G</fullName>
    </recommendedName>
</protein>
<keyword evidence="6" id="KW-0508">mRNA splicing</keyword>
<evidence type="ECO:0000259" key="10">
    <source>
        <dbReference type="PROSITE" id="PS52002"/>
    </source>
</evidence>
<sequence length="375" mass="42400">MSSRASQPELKKFMDKRLFIHLQGGRKISGVLRGFDIFLNLVVDDAVEETVPAEKHPIGQVVIRGNSVTSMETLEFARYMSHSIFPPQSSVEVLPDFTSLVIQGPYPPSAPIHLCPKSQKALLLSPSSKHLSSELEEYNDAWLGENAGNGSVAENLHQIDIFYPPTHKHLRLLLARLRTYSTAVVDGSADADMKVCLARAPTLLVLHELSRYFLTPKDGEDEIKLPTLSTYIQLVVESIAALTFLHGPSNRTPTHPRLVIFDTQLDKLVLPIFHTVQISQIDKVAPHQKGRVTDVLKQLFEWIGTVEKMEEIPSSQADEAEMTVHELEPEREHFKLRLVQTTVLHAVPRIFEWYAFREVQGEPFSTHRRTRVRLV</sequence>
<dbReference type="GO" id="GO:0003723">
    <property type="term" value="F:RNA binding"/>
    <property type="evidence" value="ECO:0007669"/>
    <property type="project" value="UniProtKB-KW"/>
</dbReference>
<dbReference type="SMART" id="SM00651">
    <property type="entry name" value="Sm"/>
    <property type="match status" value="1"/>
</dbReference>
<name>A0A5N5QZK6_9AGAM</name>
<evidence type="ECO:0000256" key="5">
    <source>
        <dbReference type="ARBA" id="ARBA00022884"/>
    </source>
</evidence>
<dbReference type="OrthoDB" id="3224367at2759"/>
<keyword evidence="12" id="KW-1185">Reference proteome</keyword>
<dbReference type="PROSITE" id="PS52002">
    <property type="entry name" value="SM"/>
    <property type="match status" value="1"/>
</dbReference>
<dbReference type="GO" id="GO:0000398">
    <property type="term" value="P:mRNA splicing, via spliceosome"/>
    <property type="evidence" value="ECO:0007669"/>
    <property type="project" value="InterPro"/>
</dbReference>
<dbReference type="InterPro" id="IPR010920">
    <property type="entry name" value="LSM_dom_sf"/>
</dbReference>
<feature type="domain" description="Sm" evidence="10">
    <location>
        <begin position="5"/>
        <end position="77"/>
    </location>
</feature>
<dbReference type="GO" id="GO:0034719">
    <property type="term" value="C:SMN-Sm protein complex"/>
    <property type="evidence" value="ECO:0007669"/>
    <property type="project" value="TreeGrafter"/>
</dbReference>
<dbReference type="GO" id="GO:0005689">
    <property type="term" value="C:U12-type spliceosomal complex"/>
    <property type="evidence" value="ECO:0007669"/>
    <property type="project" value="TreeGrafter"/>
</dbReference>
<dbReference type="InterPro" id="IPR044641">
    <property type="entry name" value="Lsm7/SmG-like"/>
</dbReference>
<dbReference type="CDD" id="cd01719">
    <property type="entry name" value="Sm_G"/>
    <property type="match status" value="1"/>
</dbReference>
<dbReference type="InterPro" id="IPR034098">
    <property type="entry name" value="Sm_G"/>
</dbReference>
<keyword evidence="4" id="KW-0747">Spliceosome</keyword>
<dbReference type="SUPFAM" id="SSF50182">
    <property type="entry name" value="Sm-like ribonucleoproteins"/>
    <property type="match status" value="1"/>
</dbReference>
<accession>A0A5N5QZK6</accession>
<evidence type="ECO:0000256" key="2">
    <source>
        <dbReference type="ARBA" id="ARBA00006850"/>
    </source>
</evidence>
<gene>
    <name evidence="11" type="ORF">CTheo_242</name>
</gene>
<dbReference type="GO" id="GO:0005686">
    <property type="term" value="C:U2 snRNP"/>
    <property type="evidence" value="ECO:0007669"/>
    <property type="project" value="TreeGrafter"/>
</dbReference>
<evidence type="ECO:0000256" key="3">
    <source>
        <dbReference type="ARBA" id="ARBA00022664"/>
    </source>
</evidence>
<proteinExistence type="inferred from homology"/>
<reference evidence="11 12" key="1">
    <citation type="journal article" date="2019" name="Fungal Biol. Biotechnol.">
        <title>Draft genome sequence of fastidious pathogen Ceratobasidium theobromae, which causes vascular-streak dieback in Theobroma cacao.</title>
        <authorList>
            <person name="Ali S.S."/>
            <person name="Asman A."/>
            <person name="Shao J."/>
            <person name="Firmansyah A.P."/>
            <person name="Susilo A.W."/>
            <person name="Rosmana A."/>
            <person name="McMahon P."/>
            <person name="Junaid M."/>
            <person name="Guest D."/>
            <person name="Kheng T.Y."/>
            <person name="Meinhardt L.W."/>
            <person name="Bailey B.A."/>
        </authorList>
    </citation>
    <scope>NUCLEOTIDE SEQUENCE [LARGE SCALE GENOMIC DNA]</scope>
    <source>
        <strain evidence="11 12">CT2</strain>
    </source>
</reference>
<evidence type="ECO:0000313" key="12">
    <source>
        <dbReference type="Proteomes" id="UP000383932"/>
    </source>
</evidence>
<dbReference type="Proteomes" id="UP000383932">
    <property type="component" value="Unassembled WGS sequence"/>
</dbReference>
<dbReference type="InterPro" id="IPR047575">
    <property type="entry name" value="Sm"/>
</dbReference>
<organism evidence="11 12">
    <name type="scientific">Ceratobasidium theobromae</name>
    <dbReference type="NCBI Taxonomy" id="1582974"/>
    <lineage>
        <taxon>Eukaryota</taxon>
        <taxon>Fungi</taxon>
        <taxon>Dikarya</taxon>
        <taxon>Basidiomycota</taxon>
        <taxon>Agaricomycotina</taxon>
        <taxon>Agaricomycetes</taxon>
        <taxon>Cantharellales</taxon>
        <taxon>Ceratobasidiaceae</taxon>
        <taxon>Ceratobasidium</taxon>
    </lineage>
</organism>
<keyword evidence="5" id="KW-0694">RNA-binding</keyword>
<dbReference type="Gene3D" id="2.30.30.100">
    <property type="match status" value="1"/>
</dbReference>
<dbReference type="AlphaFoldDB" id="A0A5N5QZK6"/>
<dbReference type="EMBL" id="SSOP01000002">
    <property type="protein sequence ID" value="KAB5596257.1"/>
    <property type="molecule type" value="Genomic_DNA"/>
</dbReference>
<keyword evidence="7" id="KW-0539">Nucleus</keyword>